<dbReference type="PANTHER" id="PTHR39332:SF7">
    <property type="entry name" value="SRPBCC FAMILY PROTEIN"/>
    <property type="match status" value="1"/>
</dbReference>
<feature type="signal peptide" evidence="1">
    <location>
        <begin position="1"/>
        <end position="31"/>
    </location>
</feature>
<sequence length="188" mass="20066">MKRMSAGAVATAALVAATTLVVALAPRAAEAHGPTRKKVEETVSINAAPDKVWAVVGNFQDMSWLPPVEKTEGRGGNEVKATRTLTLKGGATVEEELYKYSAEQRSLSYRINKVDVKVLPVNNYSSTIKVEPAEGGGSRVAWDGAFYRGYMNNDPPPELNDEAAVKAVSGLYRAGLDSLKARLEKGGS</sequence>
<dbReference type="RefSeq" id="WP_203236260.1">
    <property type="nucleotide sequence ID" value="NZ_BPQH01000009.1"/>
</dbReference>
<evidence type="ECO:0008006" key="4">
    <source>
        <dbReference type="Google" id="ProtNLM"/>
    </source>
</evidence>
<reference evidence="2" key="1">
    <citation type="journal article" date="2021" name="Front. Microbiol.">
        <title>Comprehensive Comparative Genomics and Phenotyping of Methylobacterium Species.</title>
        <authorList>
            <person name="Alessa O."/>
            <person name="Ogura Y."/>
            <person name="Fujitani Y."/>
            <person name="Takami H."/>
            <person name="Hayashi T."/>
            <person name="Sahin N."/>
            <person name="Tani A."/>
        </authorList>
    </citation>
    <scope>NUCLEOTIDE SEQUENCE</scope>
    <source>
        <strain evidence="2">KCTC 52305</strain>
    </source>
</reference>
<gene>
    <name evidence="2" type="ORF">OPKNFCMD_3045</name>
</gene>
<evidence type="ECO:0000313" key="2">
    <source>
        <dbReference type="EMBL" id="GJD50306.1"/>
    </source>
</evidence>
<organism evidence="2 3">
    <name type="scientific">Methylobacterium crusticola</name>
    <dbReference type="NCBI Taxonomy" id="1697972"/>
    <lineage>
        <taxon>Bacteria</taxon>
        <taxon>Pseudomonadati</taxon>
        <taxon>Pseudomonadota</taxon>
        <taxon>Alphaproteobacteria</taxon>
        <taxon>Hyphomicrobiales</taxon>
        <taxon>Methylobacteriaceae</taxon>
        <taxon>Methylobacterium</taxon>
    </lineage>
</organism>
<evidence type="ECO:0000313" key="3">
    <source>
        <dbReference type="Proteomes" id="UP001055167"/>
    </source>
</evidence>
<accession>A0ABQ4QZ26</accession>
<keyword evidence="3" id="KW-1185">Reference proteome</keyword>
<protein>
    <recommendedName>
        <fullName evidence="4">SRPBCC family protein</fullName>
    </recommendedName>
</protein>
<dbReference type="PANTHER" id="PTHR39332">
    <property type="entry name" value="BLL4707 PROTEIN"/>
    <property type="match status" value="1"/>
</dbReference>
<dbReference type="CDD" id="cd07821">
    <property type="entry name" value="PYR_PYL_RCAR_like"/>
    <property type="match status" value="1"/>
</dbReference>
<dbReference type="Pfam" id="PF10604">
    <property type="entry name" value="Polyketide_cyc2"/>
    <property type="match status" value="1"/>
</dbReference>
<dbReference type="Proteomes" id="UP001055167">
    <property type="component" value="Unassembled WGS sequence"/>
</dbReference>
<dbReference type="InterPro" id="IPR019587">
    <property type="entry name" value="Polyketide_cyclase/dehydratase"/>
</dbReference>
<feature type="chain" id="PRO_5045831589" description="SRPBCC family protein" evidence="1">
    <location>
        <begin position="32"/>
        <end position="188"/>
    </location>
</feature>
<proteinExistence type="predicted"/>
<comment type="caution">
    <text evidence="2">The sequence shown here is derived from an EMBL/GenBank/DDBJ whole genome shotgun (WGS) entry which is preliminary data.</text>
</comment>
<dbReference type="EMBL" id="BPQH01000009">
    <property type="protein sequence ID" value="GJD50306.1"/>
    <property type="molecule type" value="Genomic_DNA"/>
</dbReference>
<evidence type="ECO:0000256" key="1">
    <source>
        <dbReference type="SAM" id="SignalP"/>
    </source>
</evidence>
<dbReference type="InterPro" id="IPR023393">
    <property type="entry name" value="START-like_dom_sf"/>
</dbReference>
<keyword evidence="1" id="KW-0732">Signal</keyword>
<name>A0ABQ4QZ26_9HYPH</name>
<reference evidence="2" key="2">
    <citation type="submission" date="2021-08" db="EMBL/GenBank/DDBJ databases">
        <authorList>
            <person name="Tani A."/>
            <person name="Ola A."/>
            <person name="Ogura Y."/>
            <person name="Katsura K."/>
            <person name="Hayashi T."/>
        </authorList>
    </citation>
    <scope>NUCLEOTIDE SEQUENCE</scope>
    <source>
        <strain evidence="2">KCTC 52305</strain>
    </source>
</reference>
<dbReference type="Gene3D" id="3.30.530.20">
    <property type="match status" value="1"/>
</dbReference>
<dbReference type="SUPFAM" id="SSF55961">
    <property type="entry name" value="Bet v1-like"/>
    <property type="match status" value="1"/>
</dbReference>